<reference evidence="5 6" key="1">
    <citation type="submission" date="2017-01" db="EMBL/GenBank/DDBJ databases">
        <title>Whole-Genome Shotgun Sequencing of Two beta-Proteobacterial Species in Search of the Bulgecin Biosynthetic Cluster.</title>
        <authorList>
            <person name="Horsman M.E."/>
            <person name="Marous D.R."/>
            <person name="Li R."/>
            <person name="Oliver R.A."/>
            <person name="Byun B."/>
            <person name="Emrich S.J."/>
            <person name="Boggess B."/>
            <person name="Townsend C.A."/>
            <person name="Mobashery S."/>
        </authorList>
    </citation>
    <scope>NUCLEOTIDE SEQUENCE [LARGE SCALE GENOMIC DNA]</scope>
    <source>
        <strain evidence="5 6">ATCC 31433</strain>
    </source>
</reference>
<dbReference type="Pfam" id="PF04183">
    <property type="entry name" value="IucA_IucC"/>
    <property type="match status" value="1"/>
</dbReference>
<feature type="domain" description="Aerobactin siderophore biosynthesis IucA/IucC N-terminal" evidence="3">
    <location>
        <begin position="146"/>
        <end position="381"/>
    </location>
</feature>
<evidence type="ECO:0000259" key="3">
    <source>
        <dbReference type="Pfam" id="PF04183"/>
    </source>
</evidence>
<evidence type="ECO:0000259" key="4">
    <source>
        <dbReference type="Pfam" id="PF06276"/>
    </source>
</evidence>
<feature type="domain" description="Aerobactin siderophore biosynthesis IucA/IucC-like C-terminal" evidence="4">
    <location>
        <begin position="416"/>
        <end position="574"/>
    </location>
</feature>
<feature type="region of interest" description="Disordered" evidence="2">
    <location>
        <begin position="585"/>
        <end position="607"/>
    </location>
</feature>
<protein>
    <submittedName>
        <fullName evidence="5">Siderophore biosynthesis protein</fullName>
    </submittedName>
</protein>
<dbReference type="GO" id="GO:0019290">
    <property type="term" value="P:siderophore biosynthetic process"/>
    <property type="evidence" value="ECO:0007669"/>
    <property type="project" value="InterPro"/>
</dbReference>
<sequence length="607" mass="65647">MPDDPVARHDGVDRLLAQDLLDALWLEDLYGFRDRTRWLDGDDGSDTLSLALGGGATLQWRGVRLHGLRALRLARTGAAVCIASATGRRPLSAAQTLDALQRAHGWPAYNARLAQLFALAERQIAKTFAAQARWLAELAGAPRSLMAWEAICCLRDRPFHPLARAKVWPGSPGDAYEVEAGRIALHWVAVPRDALWSGDAGTHAPADADPQPVARAVLDADACAELARRAGERGIDPAALWLPVHPWQWDHLQRQHPPLAARCVDLGAGPGTARPTASLRTLGIGAGERVHLKLSLSVQALGASRVMPPRYLHNAVLAERCLRALCARDAWLGAHLELCDERAWWALGTDGTLIGEQGELACVLRRYPDGDGWLLPMAACAASTTDARLPAFDTLCGAIEADALAEAASERAWRMFERIARLLIGLGLRCFARGVMPELHGQNVLLRVDANGPRGIVLRDHDTLRICPSAMAGAGIETPDYAIDRGTPNTLILDQPDALLAYFQTLAIEVNLYAIIAALAERHGDDEATGWRIVEQVLRDTLESVFGASPAHARIEHALFDAPRWPFKQLLAPLAARATLGTGMPSGIGAIPNPLRGARPPRTEPRP</sequence>
<evidence type="ECO:0000256" key="1">
    <source>
        <dbReference type="ARBA" id="ARBA00004924"/>
    </source>
</evidence>
<name>A0A2A4FL63_9BURK</name>
<evidence type="ECO:0000313" key="5">
    <source>
        <dbReference type="EMBL" id="PCE33089.1"/>
    </source>
</evidence>
<proteinExistence type="predicted"/>
<accession>A0A2A4FL63</accession>
<organism evidence="5 6">
    <name type="scientific">Burkholderia ubonensis subsp. mesacidophila</name>
    <dbReference type="NCBI Taxonomy" id="265293"/>
    <lineage>
        <taxon>Bacteria</taxon>
        <taxon>Pseudomonadati</taxon>
        <taxon>Pseudomonadota</taxon>
        <taxon>Betaproteobacteria</taxon>
        <taxon>Burkholderiales</taxon>
        <taxon>Burkholderiaceae</taxon>
        <taxon>Burkholderia</taxon>
        <taxon>Burkholderia cepacia complex</taxon>
    </lineage>
</organism>
<gene>
    <name evidence="5" type="ORF">BZL54_07015</name>
</gene>
<dbReference type="AlphaFoldDB" id="A0A2A4FL63"/>
<dbReference type="Gene3D" id="1.10.510.40">
    <property type="match status" value="1"/>
</dbReference>
<evidence type="ECO:0000313" key="6">
    <source>
        <dbReference type="Proteomes" id="UP000217994"/>
    </source>
</evidence>
<comment type="caution">
    <text evidence="5">The sequence shown here is derived from an EMBL/GenBank/DDBJ whole genome shotgun (WGS) entry which is preliminary data.</text>
</comment>
<dbReference type="EMBL" id="MTZU01000021">
    <property type="protein sequence ID" value="PCE33089.1"/>
    <property type="molecule type" value="Genomic_DNA"/>
</dbReference>
<dbReference type="GO" id="GO:0016881">
    <property type="term" value="F:acid-amino acid ligase activity"/>
    <property type="evidence" value="ECO:0007669"/>
    <property type="project" value="UniProtKB-ARBA"/>
</dbReference>
<comment type="pathway">
    <text evidence="1">Siderophore biosynthesis.</text>
</comment>
<dbReference type="InterPro" id="IPR022770">
    <property type="entry name" value="IucA/IucC-like_C"/>
</dbReference>
<dbReference type="InterPro" id="IPR007310">
    <property type="entry name" value="Aerobactin_biosyn_IucA/IucC_N"/>
</dbReference>
<dbReference type="PANTHER" id="PTHR34384">
    <property type="entry name" value="L-2,3-DIAMINOPROPANOATE--CITRATE LIGASE"/>
    <property type="match status" value="1"/>
</dbReference>
<dbReference type="InterPro" id="IPR037455">
    <property type="entry name" value="LucA/IucC-like"/>
</dbReference>
<dbReference type="Pfam" id="PF06276">
    <property type="entry name" value="FhuF"/>
    <property type="match status" value="1"/>
</dbReference>
<dbReference type="Proteomes" id="UP000217994">
    <property type="component" value="Unassembled WGS sequence"/>
</dbReference>
<dbReference type="PANTHER" id="PTHR34384:SF6">
    <property type="entry name" value="STAPHYLOFERRIN B SYNTHASE"/>
    <property type="match status" value="1"/>
</dbReference>
<evidence type="ECO:0000256" key="2">
    <source>
        <dbReference type="SAM" id="MobiDB-lite"/>
    </source>
</evidence>